<gene>
    <name evidence="5" type="primary">rimM</name>
    <name evidence="8" type="ORF">ciss_09090</name>
</gene>
<dbReference type="InterPro" id="IPR011033">
    <property type="entry name" value="PRC_barrel-like_sf"/>
</dbReference>
<evidence type="ECO:0000259" key="7">
    <source>
        <dbReference type="Pfam" id="PF24986"/>
    </source>
</evidence>
<dbReference type="Pfam" id="PF01782">
    <property type="entry name" value="RimM"/>
    <property type="match status" value="1"/>
</dbReference>
<comment type="domain">
    <text evidence="5">The PRC barrel domain binds ribosomal protein uS19.</text>
</comment>
<evidence type="ECO:0000256" key="3">
    <source>
        <dbReference type="ARBA" id="ARBA00022552"/>
    </source>
</evidence>
<dbReference type="PANTHER" id="PTHR33692:SF1">
    <property type="entry name" value="RIBOSOME MATURATION FACTOR RIMM"/>
    <property type="match status" value="1"/>
</dbReference>
<organism evidence="8 9">
    <name type="scientific">Carboxydothermus islandicus</name>
    <dbReference type="NCBI Taxonomy" id="661089"/>
    <lineage>
        <taxon>Bacteria</taxon>
        <taxon>Bacillati</taxon>
        <taxon>Bacillota</taxon>
        <taxon>Clostridia</taxon>
        <taxon>Thermoanaerobacterales</taxon>
        <taxon>Thermoanaerobacteraceae</taxon>
        <taxon>Carboxydothermus</taxon>
    </lineage>
</organism>
<dbReference type="InterPro" id="IPR056792">
    <property type="entry name" value="PRC_RimM"/>
</dbReference>
<name>A0A1L8D1A4_9THEO</name>
<keyword evidence="2 5" id="KW-0690">Ribosome biogenesis</keyword>
<evidence type="ECO:0000313" key="8">
    <source>
        <dbReference type="EMBL" id="GAV24976.1"/>
    </source>
</evidence>
<dbReference type="GO" id="GO:0005737">
    <property type="term" value="C:cytoplasm"/>
    <property type="evidence" value="ECO:0007669"/>
    <property type="project" value="UniProtKB-SubCell"/>
</dbReference>
<dbReference type="Proteomes" id="UP000187338">
    <property type="component" value="Unassembled WGS sequence"/>
</dbReference>
<evidence type="ECO:0000256" key="4">
    <source>
        <dbReference type="ARBA" id="ARBA00023186"/>
    </source>
</evidence>
<dbReference type="GO" id="GO:0005840">
    <property type="term" value="C:ribosome"/>
    <property type="evidence" value="ECO:0007669"/>
    <property type="project" value="InterPro"/>
</dbReference>
<dbReference type="SUPFAM" id="SSF50447">
    <property type="entry name" value="Translation proteins"/>
    <property type="match status" value="1"/>
</dbReference>
<feature type="domain" description="Ribosome maturation factor RimM PRC barrel" evidence="7">
    <location>
        <begin position="100"/>
        <end position="164"/>
    </location>
</feature>
<dbReference type="GO" id="GO:0043022">
    <property type="term" value="F:ribosome binding"/>
    <property type="evidence" value="ECO:0007669"/>
    <property type="project" value="InterPro"/>
</dbReference>
<accession>A0A1L8D1A4</accession>
<dbReference type="InterPro" id="IPR036976">
    <property type="entry name" value="RimM_N_sf"/>
</dbReference>
<evidence type="ECO:0000256" key="5">
    <source>
        <dbReference type="HAMAP-Rule" id="MF_00014"/>
    </source>
</evidence>
<evidence type="ECO:0000256" key="1">
    <source>
        <dbReference type="ARBA" id="ARBA00022490"/>
    </source>
</evidence>
<dbReference type="InterPro" id="IPR011961">
    <property type="entry name" value="RimM"/>
</dbReference>
<comment type="similarity">
    <text evidence="5">Belongs to the RimM family.</text>
</comment>
<comment type="subunit">
    <text evidence="5">Binds ribosomal protein uS19.</text>
</comment>
<dbReference type="InterPro" id="IPR002676">
    <property type="entry name" value="RimM_N"/>
</dbReference>
<dbReference type="InterPro" id="IPR009000">
    <property type="entry name" value="Transl_B-barrel_sf"/>
</dbReference>
<dbReference type="STRING" id="661089.ciss_09090"/>
<keyword evidence="9" id="KW-1185">Reference proteome</keyword>
<dbReference type="Gene3D" id="2.30.30.240">
    <property type="entry name" value="PRC-barrel domain"/>
    <property type="match status" value="1"/>
</dbReference>
<dbReference type="EMBL" id="BDJL01000030">
    <property type="protein sequence ID" value="GAV24976.1"/>
    <property type="molecule type" value="Genomic_DNA"/>
</dbReference>
<protein>
    <recommendedName>
        <fullName evidence="5">Ribosome maturation factor RimM</fullName>
    </recommendedName>
</protein>
<dbReference type="Pfam" id="PF24986">
    <property type="entry name" value="PRC_RimM"/>
    <property type="match status" value="1"/>
</dbReference>
<comment type="function">
    <text evidence="5">An accessory protein needed during the final step in the assembly of 30S ribosomal subunit, possibly for assembly of the head region. Essential for efficient processing of 16S rRNA. May be needed both before and after RbfA during the maturation of 16S rRNA. It has affinity for free ribosomal 30S subunits but not for 70S ribosomes.</text>
</comment>
<comment type="caution">
    <text evidence="8">The sequence shown here is derived from an EMBL/GenBank/DDBJ whole genome shotgun (WGS) entry which is preliminary data.</text>
</comment>
<feature type="domain" description="RimM N-terminal" evidence="6">
    <location>
        <begin position="7"/>
        <end position="87"/>
    </location>
</feature>
<dbReference type="AlphaFoldDB" id="A0A1L8D1A4"/>
<dbReference type="NCBIfam" id="TIGR02273">
    <property type="entry name" value="16S_RimM"/>
    <property type="match status" value="1"/>
</dbReference>
<dbReference type="HAMAP" id="MF_00014">
    <property type="entry name" value="Ribosome_mat_RimM"/>
    <property type="match status" value="1"/>
</dbReference>
<keyword evidence="1 5" id="KW-0963">Cytoplasm</keyword>
<comment type="subcellular location">
    <subcellularLocation>
        <location evidence="5">Cytoplasm</location>
    </subcellularLocation>
</comment>
<dbReference type="GO" id="GO:0042274">
    <property type="term" value="P:ribosomal small subunit biogenesis"/>
    <property type="evidence" value="ECO:0007669"/>
    <property type="project" value="UniProtKB-UniRule"/>
</dbReference>
<dbReference type="PANTHER" id="PTHR33692">
    <property type="entry name" value="RIBOSOME MATURATION FACTOR RIMM"/>
    <property type="match status" value="1"/>
</dbReference>
<dbReference type="GO" id="GO:0006364">
    <property type="term" value="P:rRNA processing"/>
    <property type="evidence" value="ECO:0007669"/>
    <property type="project" value="UniProtKB-UniRule"/>
</dbReference>
<evidence type="ECO:0000259" key="6">
    <source>
        <dbReference type="Pfam" id="PF01782"/>
    </source>
</evidence>
<evidence type="ECO:0000313" key="9">
    <source>
        <dbReference type="Proteomes" id="UP000187338"/>
    </source>
</evidence>
<proteinExistence type="inferred from homology"/>
<dbReference type="SUPFAM" id="SSF50346">
    <property type="entry name" value="PRC-barrel domain"/>
    <property type="match status" value="1"/>
</dbReference>
<keyword evidence="4 5" id="KW-0143">Chaperone</keyword>
<dbReference type="Gene3D" id="2.40.30.60">
    <property type="entry name" value="RimM"/>
    <property type="match status" value="1"/>
</dbReference>
<dbReference type="OrthoDB" id="9810331at2"/>
<evidence type="ECO:0000256" key="2">
    <source>
        <dbReference type="ARBA" id="ARBA00022517"/>
    </source>
</evidence>
<reference evidence="9" key="1">
    <citation type="submission" date="2016-12" db="EMBL/GenBank/DDBJ databases">
        <title>Draft Genome Sequences od Carboxydothermus pertinax and islandicus, Hydrogenogenic Carboxydotrophic Bacteria.</title>
        <authorList>
            <person name="Fukuyama Y."/>
            <person name="Ohmae K."/>
            <person name="Yoneda Y."/>
            <person name="Yoshida T."/>
            <person name="Sako Y."/>
        </authorList>
    </citation>
    <scope>NUCLEOTIDE SEQUENCE [LARGE SCALE GENOMIC DNA]</scope>
    <source>
        <strain evidence="9">SET</strain>
    </source>
</reference>
<keyword evidence="3 5" id="KW-0698">rRNA processing</keyword>
<dbReference type="RefSeq" id="WP_075865148.1">
    <property type="nucleotide sequence ID" value="NZ_BDJL01000030.1"/>
</dbReference>
<sequence>MNNLIAIGYVLGTFGIDGWVKVEPLTDHPQRFLSTERVFWEKEDDIFPLRIEEVQLQAERILVKFMEINDLKEAHKLIFGYLKVPKNEIVQLKENEFYLFQLKGLTVYDLNSQKIGVIRTVIKNPANDLLVIDTIHDKELLLPFIKVFVKEVNLPEGFIKVELLPGMLEE</sequence>